<dbReference type="GO" id="GO:0000976">
    <property type="term" value="F:transcription cis-regulatory region binding"/>
    <property type="evidence" value="ECO:0007669"/>
    <property type="project" value="TreeGrafter"/>
</dbReference>
<dbReference type="PANTHER" id="PTHR30055">
    <property type="entry name" value="HTH-TYPE TRANSCRIPTIONAL REGULATOR RUTR"/>
    <property type="match status" value="1"/>
</dbReference>
<keyword evidence="2 4" id="KW-0238">DNA-binding</keyword>
<feature type="domain" description="HTH tetR-type" evidence="6">
    <location>
        <begin position="18"/>
        <end position="78"/>
    </location>
</feature>
<accession>A0A7W8QLB5</accession>
<dbReference type="Proteomes" id="UP000572635">
    <property type="component" value="Unassembled WGS sequence"/>
</dbReference>
<dbReference type="PANTHER" id="PTHR30055:SF174">
    <property type="entry name" value="TRANSCRIPTIONAL REGULATORY PROTEIN (PROBABLY TETR-FAMILY)-RELATED"/>
    <property type="match status" value="1"/>
</dbReference>
<evidence type="ECO:0000256" key="2">
    <source>
        <dbReference type="ARBA" id="ARBA00023125"/>
    </source>
</evidence>
<name>A0A7W8QLB5_9ACTN</name>
<keyword evidence="3" id="KW-0804">Transcription</keyword>
<evidence type="ECO:0000256" key="5">
    <source>
        <dbReference type="SAM" id="MobiDB-lite"/>
    </source>
</evidence>
<evidence type="ECO:0000256" key="3">
    <source>
        <dbReference type="ARBA" id="ARBA00023163"/>
    </source>
</evidence>
<dbReference type="Gene3D" id="1.10.357.10">
    <property type="entry name" value="Tetracycline Repressor, domain 2"/>
    <property type="match status" value="1"/>
</dbReference>
<evidence type="ECO:0000313" key="8">
    <source>
        <dbReference type="Proteomes" id="UP000572635"/>
    </source>
</evidence>
<keyword evidence="8" id="KW-1185">Reference proteome</keyword>
<proteinExistence type="predicted"/>
<dbReference type="Pfam" id="PF00440">
    <property type="entry name" value="TetR_N"/>
    <property type="match status" value="1"/>
</dbReference>
<dbReference type="InterPro" id="IPR001647">
    <property type="entry name" value="HTH_TetR"/>
</dbReference>
<dbReference type="InterPro" id="IPR054129">
    <property type="entry name" value="DesT_TetR_C"/>
</dbReference>
<dbReference type="Pfam" id="PF21943">
    <property type="entry name" value="TetR_C_46"/>
    <property type="match status" value="1"/>
</dbReference>
<feature type="DNA-binding region" description="H-T-H motif" evidence="4">
    <location>
        <begin position="41"/>
        <end position="60"/>
    </location>
</feature>
<keyword evidence="1" id="KW-0805">Transcription regulation</keyword>
<sequence length="213" mass="23046">MASGSAGGARRPRRMSPARRREDLVRTTLRLFSERSPERVSPEDVAAAADVSRALVYRYFSDMDELRTAALRSAVDELAPRLAPPAGLPAAEQVRTALRAFISFAEEYAPAYTALLRGGSKVSTERTEALIDEVRGQVLELLAERSGTEPPSPRALLAMRCWISAVESAVLIWIEERPMPAGELADWLLDQLLAMVGASGAGEAGAFTARHIG</sequence>
<organism evidence="7 8">
    <name type="scientific">Nocardiopsis composta</name>
    <dbReference type="NCBI Taxonomy" id="157465"/>
    <lineage>
        <taxon>Bacteria</taxon>
        <taxon>Bacillati</taxon>
        <taxon>Actinomycetota</taxon>
        <taxon>Actinomycetes</taxon>
        <taxon>Streptosporangiales</taxon>
        <taxon>Nocardiopsidaceae</taxon>
        <taxon>Nocardiopsis</taxon>
    </lineage>
</organism>
<feature type="region of interest" description="Disordered" evidence="5">
    <location>
        <begin position="1"/>
        <end position="22"/>
    </location>
</feature>
<dbReference type="PROSITE" id="PS50977">
    <property type="entry name" value="HTH_TETR_2"/>
    <property type="match status" value="1"/>
</dbReference>
<gene>
    <name evidence="7" type="ORF">HDA36_002646</name>
</gene>
<dbReference type="InterPro" id="IPR009057">
    <property type="entry name" value="Homeodomain-like_sf"/>
</dbReference>
<dbReference type="GO" id="GO:0003700">
    <property type="term" value="F:DNA-binding transcription factor activity"/>
    <property type="evidence" value="ECO:0007669"/>
    <property type="project" value="TreeGrafter"/>
</dbReference>
<evidence type="ECO:0000313" key="7">
    <source>
        <dbReference type="EMBL" id="MBB5432562.1"/>
    </source>
</evidence>
<evidence type="ECO:0000259" key="6">
    <source>
        <dbReference type="PROSITE" id="PS50977"/>
    </source>
</evidence>
<protein>
    <submittedName>
        <fullName evidence="7">AcrR family transcriptional regulator</fullName>
    </submittedName>
</protein>
<evidence type="ECO:0000256" key="4">
    <source>
        <dbReference type="PROSITE-ProRule" id="PRU00335"/>
    </source>
</evidence>
<comment type="caution">
    <text evidence="7">The sequence shown here is derived from an EMBL/GenBank/DDBJ whole genome shotgun (WGS) entry which is preliminary data.</text>
</comment>
<reference evidence="7 8" key="1">
    <citation type="submission" date="2020-08" db="EMBL/GenBank/DDBJ databases">
        <title>Sequencing the genomes of 1000 actinobacteria strains.</title>
        <authorList>
            <person name="Klenk H.-P."/>
        </authorList>
    </citation>
    <scope>NUCLEOTIDE SEQUENCE [LARGE SCALE GENOMIC DNA]</scope>
    <source>
        <strain evidence="7 8">DSM 44551</strain>
    </source>
</reference>
<evidence type="ECO:0000256" key="1">
    <source>
        <dbReference type="ARBA" id="ARBA00023015"/>
    </source>
</evidence>
<dbReference type="SUPFAM" id="SSF46689">
    <property type="entry name" value="Homeodomain-like"/>
    <property type="match status" value="1"/>
</dbReference>
<dbReference type="EMBL" id="JACHDB010000001">
    <property type="protein sequence ID" value="MBB5432562.1"/>
    <property type="molecule type" value="Genomic_DNA"/>
</dbReference>
<dbReference type="InterPro" id="IPR050109">
    <property type="entry name" value="HTH-type_TetR-like_transc_reg"/>
</dbReference>
<dbReference type="AlphaFoldDB" id="A0A7W8QLB5"/>